<keyword evidence="10" id="KW-0460">Magnesium</keyword>
<dbReference type="GO" id="GO:0009535">
    <property type="term" value="C:chloroplast thylakoid membrane"/>
    <property type="evidence" value="ECO:0007669"/>
    <property type="project" value="TreeGrafter"/>
</dbReference>
<dbReference type="PANTHER" id="PTHR33149">
    <property type="entry name" value="PHOTOSYSTEM II PROTEIN D1"/>
    <property type="match status" value="1"/>
</dbReference>
<dbReference type="GO" id="GO:0016168">
    <property type="term" value="F:chlorophyll binding"/>
    <property type="evidence" value="ECO:0007669"/>
    <property type="project" value="UniProtKB-KW"/>
</dbReference>
<dbReference type="EMBL" id="JACXVP010000004">
    <property type="protein sequence ID" value="KAG5610390.1"/>
    <property type="molecule type" value="Genomic_DNA"/>
</dbReference>
<dbReference type="InterPro" id="IPR036001">
    <property type="entry name" value="PS_II_antenna-like_sf"/>
</dbReference>
<evidence type="ECO:0000313" key="19">
    <source>
        <dbReference type="EMBL" id="KAG5610390.1"/>
    </source>
</evidence>
<dbReference type="Pfam" id="PF00421">
    <property type="entry name" value="PSII"/>
    <property type="match status" value="1"/>
</dbReference>
<keyword evidence="14" id="KW-0157">Chromophore</keyword>
<protein>
    <submittedName>
        <fullName evidence="19">Uncharacterized protein</fullName>
    </submittedName>
</protein>
<evidence type="ECO:0000256" key="18">
    <source>
        <dbReference type="ARBA" id="ARBA00023276"/>
    </source>
</evidence>
<evidence type="ECO:0000256" key="3">
    <source>
        <dbReference type="ARBA" id="ARBA00022448"/>
    </source>
</evidence>
<reference evidence="19 20" key="1">
    <citation type="submission" date="2020-09" db="EMBL/GenBank/DDBJ databases">
        <title>De no assembly of potato wild relative species, Solanum commersonii.</title>
        <authorList>
            <person name="Cho K."/>
        </authorList>
    </citation>
    <scope>NUCLEOTIDE SEQUENCE [LARGE SCALE GENOMIC DNA]</scope>
    <source>
        <strain evidence="19">LZ3.2</strain>
        <tissue evidence="19">Leaf</tissue>
    </source>
</reference>
<proteinExistence type="inferred from homology"/>
<dbReference type="Proteomes" id="UP000824120">
    <property type="component" value="Chromosome 4"/>
</dbReference>
<dbReference type="PANTHER" id="PTHR33149:SF12">
    <property type="entry name" value="PHOTOSYSTEM II D2 PROTEIN"/>
    <property type="match status" value="1"/>
</dbReference>
<dbReference type="Gene3D" id="1.20.85.10">
    <property type="entry name" value="Photosystem II protein D1-like"/>
    <property type="match status" value="1"/>
</dbReference>
<evidence type="ECO:0000256" key="6">
    <source>
        <dbReference type="ARBA" id="ARBA00022553"/>
    </source>
</evidence>
<evidence type="ECO:0000256" key="15">
    <source>
        <dbReference type="ARBA" id="ARBA00023002"/>
    </source>
</evidence>
<evidence type="ECO:0000256" key="5">
    <source>
        <dbReference type="ARBA" id="ARBA00022531"/>
    </source>
</evidence>
<organism evidence="19 20">
    <name type="scientific">Solanum commersonii</name>
    <name type="common">Commerson's wild potato</name>
    <name type="synonym">Commerson's nightshade</name>
    <dbReference type="NCBI Taxonomy" id="4109"/>
    <lineage>
        <taxon>Eukaryota</taxon>
        <taxon>Viridiplantae</taxon>
        <taxon>Streptophyta</taxon>
        <taxon>Embryophyta</taxon>
        <taxon>Tracheophyta</taxon>
        <taxon>Spermatophyta</taxon>
        <taxon>Magnoliopsida</taxon>
        <taxon>eudicotyledons</taxon>
        <taxon>Gunneridae</taxon>
        <taxon>Pentapetalae</taxon>
        <taxon>asterids</taxon>
        <taxon>lamiids</taxon>
        <taxon>Solanales</taxon>
        <taxon>Solanaceae</taxon>
        <taxon>Solanoideae</taxon>
        <taxon>Solaneae</taxon>
        <taxon>Solanum</taxon>
    </lineage>
</organism>
<evidence type="ECO:0000256" key="2">
    <source>
        <dbReference type="ARBA" id="ARBA00008204"/>
    </source>
</evidence>
<evidence type="ECO:0000256" key="1">
    <source>
        <dbReference type="ARBA" id="ARBA00004446"/>
    </source>
</evidence>
<dbReference type="AlphaFoldDB" id="A0A9J5ZHW4"/>
<evidence type="ECO:0000313" key="20">
    <source>
        <dbReference type="Proteomes" id="UP000824120"/>
    </source>
</evidence>
<keyword evidence="12" id="KW-1133">Transmembrane helix</keyword>
<evidence type="ECO:0000256" key="14">
    <source>
        <dbReference type="ARBA" id="ARBA00022991"/>
    </source>
</evidence>
<comment type="similarity">
    <text evidence="2">Belongs to the reaction center PufL/M/PsbA/D family.</text>
</comment>
<dbReference type="InterPro" id="IPR000932">
    <property type="entry name" value="PS_antenna-like"/>
</dbReference>
<dbReference type="GO" id="GO:0009772">
    <property type="term" value="P:photosynthetic electron transport in photosystem II"/>
    <property type="evidence" value="ECO:0007669"/>
    <property type="project" value="InterPro"/>
</dbReference>
<dbReference type="GO" id="GO:0046872">
    <property type="term" value="F:metal ion binding"/>
    <property type="evidence" value="ECO:0007669"/>
    <property type="project" value="UniProtKB-KW"/>
</dbReference>
<gene>
    <name evidence="19" type="ORF">H5410_021671</name>
</gene>
<dbReference type="InterPro" id="IPR036854">
    <property type="entry name" value="Photo_II_D1/D2_sf"/>
</dbReference>
<evidence type="ECO:0000256" key="7">
    <source>
        <dbReference type="ARBA" id="ARBA00022640"/>
    </source>
</evidence>
<dbReference type="SUPFAM" id="SSF81483">
    <property type="entry name" value="Bacterial photosystem II reaction centre, L and M subunits"/>
    <property type="match status" value="1"/>
</dbReference>
<sequence>MGGKGSVYAGSFHLTDLYVAEGEMRSSWNKGDVRPLVQNYRIYEISVKSGKKVVFRFLDSLNIHDGIAGVFGTAFLCAIHGATVEKTLFEDDDGAKTFHAFNPTQGKETYSMVTTNRLWSQIFEISLMKTIYSLMRFYHVERLFNGTSDLACHDQETTGFSWWVGNARQLNLFDKLLGSNVAHAGLIVFWARAMNLFEVTHFVPEKPYSSN</sequence>
<dbReference type="OrthoDB" id="1926060at2759"/>
<keyword evidence="15" id="KW-0560">Oxidoreductase</keyword>
<name>A0A9J5ZHW4_SOLCO</name>
<keyword evidence="3" id="KW-0813">Transport</keyword>
<keyword evidence="17" id="KW-0472">Membrane</keyword>
<evidence type="ECO:0000256" key="13">
    <source>
        <dbReference type="ARBA" id="ARBA00022990"/>
    </source>
</evidence>
<evidence type="ECO:0000256" key="9">
    <source>
        <dbReference type="ARBA" id="ARBA00022723"/>
    </source>
</evidence>
<evidence type="ECO:0000256" key="17">
    <source>
        <dbReference type="ARBA" id="ARBA00023136"/>
    </source>
</evidence>
<keyword evidence="11" id="KW-0249">Electron transport</keyword>
<evidence type="ECO:0000256" key="4">
    <source>
        <dbReference type="ARBA" id="ARBA00022494"/>
    </source>
</evidence>
<keyword evidence="18" id="KW-0604">Photosystem II</keyword>
<evidence type="ECO:0000256" key="8">
    <source>
        <dbReference type="ARBA" id="ARBA00022692"/>
    </source>
</evidence>
<dbReference type="SUPFAM" id="SSF161077">
    <property type="entry name" value="Photosystem II antenna protein-like"/>
    <property type="match status" value="1"/>
</dbReference>
<keyword evidence="16" id="KW-0408">Iron</keyword>
<evidence type="ECO:0000256" key="10">
    <source>
        <dbReference type="ARBA" id="ARBA00022842"/>
    </source>
</evidence>
<keyword evidence="7" id="KW-0934">Plastid</keyword>
<dbReference type="InterPro" id="IPR000484">
    <property type="entry name" value="Photo_RC_L/M"/>
</dbReference>
<dbReference type="GO" id="GO:0009523">
    <property type="term" value="C:photosystem II"/>
    <property type="evidence" value="ECO:0007669"/>
    <property type="project" value="UniProtKB-KW"/>
</dbReference>
<dbReference type="Pfam" id="PF00124">
    <property type="entry name" value="Photo_RC"/>
    <property type="match status" value="1"/>
</dbReference>
<keyword evidence="9" id="KW-0479">Metal-binding</keyword>
<dbReference type="GO" id="GO:0016491">
    <property type="term" value="F:oxidoreductase activity"/>
    <property type="evidence" value="ECO:0007669"/>
    <property type="project" value="UniProtKB-KW"/>
</dbReference>
<accession>A0A9J5ZHW4</accession>
<keyword evidence="5" id="KW-0602">Photosynthesis</keyword>
<dbReference type="InterPro" id="IPR055266">
    <property type="entry name" value="D1/D2"/>
</dbReference>
<keyword evidence="13" id="KW-0007">Acetylation</keyword>
<evidence type="ECO:0000256" key="11">
    <source>
        <dbReference type="ARBA" id="ARBA00022982"/>
    </source>
</evidence>
<keyword evidence="6" id="KW-0597">Phosphoprotein</keyword>
<evidence type="ECO:0000256" key="12">
    <source>
        <dbReference type="ARBA" id="ARBA00022989"/>
    </source>
</evidence>
<keyword evidence="8" id="KW-0812">Transmembrane</keyword>
<keyword evidence="20" id="KW-1185">Reference proteome</keyword>
<comment type="caution">
    <text evidence="19">The sequence shown here is derived from an EMBL/GenBank/DDBJ whole genome shotgun (WGS) entry which is preliminary data.</text>
</comment>
<comment type="subcellular location">
    <subcellularLocation>
        <location evidence="1">Plastid membrane</location>
        <topology evidence="1">Multi-pass membrane protein</topology>
    </subcellularLocation>
</comment>
<keyword evidence="4" id="KW-0148">Chlorophyll</keyword>
<evidence type="ECO:0000256" key="16">
    <source>
        <dbReference type="ARBA" id="ARBA00023004"/>
    </source>
</evidence>